<comment type="caution">
    <text evidence="2">The sequence shown here is derived from an EMBL/GenBank/DDBJ whole genome shotgun (WGS) entry which is preliminary data.</text>
</comment>
<dbReference type="EMBL" id="JAGFBV010000004">
    <property type="protein sequence ID" value="MBP4137084.1"/>
    <property type="molecule type" value="Genomic_DNA"/>
</dbReference>
<dbReference type="AlphaFoldDB" id="A0A940XCF9"/>
<proteinExistence type="predicted"/>
<protein>
    <submittedName>
        <fullName evidence="2">Uncharacterized protein</fullName>
    </submittedName>
</protein>
<reference evidence="2 3" key="1">
    <citation type="submission" date="2021-03" db="EMBL/GenBank/DDBJ databases">
        <title>Flavobacterium Flabelliformis Sp. Nov. And Flavobacterium Geliluteum Sp. Nov., Two Novel Multidrug Resistant Psychrophilic Species Isolated From Antarctica.</title>
        <authorList>
            <person name="Kralova S."/>
            <person name="Busse H.J."/>
            <person name="Bezdicek M."/>
            <person name="Nykrynova M."/>
            <person name="Kroupova E."/>
            <person name="Krsek D."/>
            <person name="Sedlacek I."/>
        </authorList>
    </citation>
    <scope>NUCLEOTIDE SEQUENCE [LARGE SCALE GENOMIC DNA]</scope>
    <source>
        <strain evidence="2 3">P7388</strain>
    </source>
</reference>
<sequence>MNIRERYNIKETSDSFSFQPAKPLQKVSHWFLAGLFAGAIVLPSLREILDEAFFYALYILLACGTLNSLYDMIVKAKILYTFDLKNNSIYRMSPFSANKKIMKLEEAVIFVSSEMGSWHYSLGAKKSHFIKSYAISENFGSGKKSEQKEEEYKKQVLMKINKLIDSVHASKN</sequence>
<feature type="transmembrane region" description="Helical" evidence="1">
    <location>
        <begin position="52"/>
        <end position="70"/>
    </location>
</feature>
<dbReference type="Proteomes" id="UP000675047">
    <property type="component" value="Unassembled WGS sequence"/>
</dbReference>
<keyword evidence="1" id="KW-0472">Membrane</keyword>
<keyword evidence="1" id="KW-1133">Transmembrane helix</keyword>
<feature type="transmembrane region" description="Helical" evidence="1">
    <location>
        <begin position="27"/>
        <end position="46"/>
    </location>
</feature>
<evidence type="ECO:0000313" key="3">
    <source>
        <dbReference type="Proteomes" id="UP000675047"/>
    </source>
</evidence>
<name>A0A940XCF9_9FLAO</name>
<keyword evidence="1" id="KW-0812">Transmembrane</keyword>
<dbReference type="RefSeq" id="WP_210665130.1">
    <property type="nucleotide sequence ID" value="NZ_JAGFBV010000004.1"/>
</dbReference>
<keyword evidence="3" id="KW-1185">Reference proteome</keyword>
<gene>
    <name evidence="2" type="ORF">J3495_03200</name>
</gene>
<organism evidence="2 3">
    <name type="scientific">Flavobacterium geliluteum</name>
    <dbReference type="NCBI Taxonomy" id="2816120"/>
    <lineage>
        <taxon>Bacteria</taxon>
        <taxon>Pseudomonadati</taxon>
        <taxon>Bacteroidota</taxon>
        <taxon>Flavobacteriia</taxon>
        <taxon>Flavobacteriales</taxon>
        <taxon>Flavobacteriaceae</taxon>
        <taxon>Flavobacterium</taxon>
    </lineage>
</organism>
<accession>A0A940XCF9</accession>
<evidence type="ECO:0000313" key="2">
    <source>
        <dbReference type="EMBL" id="MBP4137084.1"/>
    </source>
</evidence>
<evidence type="ECO:0000256" key="1">
    <source>
        <dbReference type="SAM" id="Phobius"/>
    </source>
</evidence>